<dbReference type="PANTHER" id="PTHR36427:SF4">
    <property type="entry name" value="RIBOSOMAL PROTEIN L1P_L10E FAMILY"/>
    <property type="match status" value="1"/>
</dbReference>
<protein>
    <submittedName>
        <fullName evidence="2">Uncharacterized protein</fullName>
    </submittedName>
</protein>
<dbReference type="InterPro" id="IPR016095">
    <property type="entry name" value="Ribosomal_uL1_3-a/b-sand"/>
</dbReference>
<dbReference type="PANTHER" id="PTHR36427">
    <property type="entry name" value="54S RIBOSOMAL PROTEIN L1, MITOCHONDRIAL"/>
    <property type="match status" value="1"/>
</dbReference>
<reference evidence="2" key="1">
    <citation type="submission" date="2019-10" db="EMBL/GenBank/DDBJ databases">
        <authorList>
            <person name="Zhang R."/>
            <person name="Pan Y."/>
            <person name="Wang J."/>
            <person name="Ma R."/>
            <person name="Yu S."/>
        </authorList>
    </citation>
    <scope>NUCLEOTIDE SEQUENCE</scope>
    <source>
        <strain evidence="2">LA-IB0</strain>
        <tissue evidence="2">Leaf</tissue>
    </source>
</reference>
<dbReference type="EMBL" id="WHWC01000018">
    <property type="protein sequence ID" value="KAG8364758.1"/>
    <property type="molecule type" value="Genomic_DNA"/>
</dbReference>
<dbReference type="Proteomes" id="UP000826271">
    <property type="component" value="Unassembled WGS sequence"/>
</dbReference>
<evidence type="ECO:0000256" key="1">
    <source>
        <dbReference type="SAM" id="MobiDB-lite"/>
    </source>
</evidence>
<dbReference type="AlphaFoldDB" id="A0AAV6W453"/>
<gene>
    <name evidence="2" type="ORF">BUALT_Bualt18G0032100</name>
</gene>
<keyword evidence="3" id="KW-1185">Reference proteome</keyword>
<sequence>MGGLKNLLCQTHRRCLSNAHLVSSSLLVLRRCPFFTESQPSPNSEPDDNLRKPPRIQTVSYPTKPESQPPPQAEQQQQISESWTRDEMRYMKDAPPVVVSPVSYPARVAPLPEDRRMEAEEEGTRNEELEGERRRIADDNWNAMRRRGVLRYGNQQQVEGEEDHESLPFPKLIKVDNTTDQISKKKGKVVYDLKEAIRLVKKLSGFVRLPHGFGKTYRVDVFAEGAAADEARDAEADVVGGPELVENIQSGDEHLSLFHCIHK</sequence>
<accession>A0AAV6W453</accession>
<dbReference type="SUPFAM" id="SSF56808">
    <property type="entry name" value="Ribosomal protein L1"/>
    <property type="match status" value="1"/>
</dbReference>
<organism evidence="2 3">
    <name type="scientific">Buddleja alternifolia</name>
    <dbReference type="NCBI Taxonomy" id="168488"/>
    <lineage>
        <taxon>Eukaryota</taxon>
        <taxon>Viridiplantae</taxon>
        <taxon>Streptophyta</taxon>
        <taxon>Embryophyta</taxon>
        <taxon>Tracheophyta</taxon>
        <taxon>Spermatophyta</taxon>
        <taxon>Magnoliopsida</taxon>
        <taxon>eudicotyledons</taxon>
        <taxon>Gunneridae</taxon>
        <taxon>Pentapetalae</taxon>
        <taxon>asterids</taxon>
        <taxon>lamiids</taxon>
        <taxon>Lamiales</taxon>
        <taxon>Scrophulariaceae</taxon>
        <taxon>Buddlejeae</taxon>
        <taxon>Buddleja</taxon>
    </lineage>
</organism>
<evidence type="ECO:0000313" key="2">
    <source>
        <dbReference type="EMBL" id="KAG8364758.1"/>
    </source>
</evidence>
<dbReference type="Gene3D" id="3.40.50.790">
    <property type="match status" value="1"/>
</dbReference>
<name>A0AAV6W453_9LAMI</name>
<comment type="caution">
    <text evidence="2">The sequence shown here is derived from an EMBL/GenBank/DDBJ whole genome shotgun (WGS) entry which is preliminary data.</text>
</comment>
<dbReference type="InterPro" id="IPR023674">
    <property type="entry name" value="Ribosomal_uL1-like"/>
</dbReference>
<dbReference type="Pfam" id="PF00687">
    <property type="entry name" value="Ribosomal_L1"/>
    <property type="match status" value="1"/>
</dbReference>
<evidence type="ECO:0000313" key="3">
    <source>
        <dbReference type="Proteomes" id="UP000826271"/>
    </source>
</evidence>
<dbReference type="InterPro" id="IPR028364">
    <property type="entry name" value="Ribosomal_uL1/biogenesis"/>
</dbReference>
<feature type="region of interest" description="Disordered" evidence="1">
    <location>
        <begin position="37"/>
        <end position="81"/>
    </location>
</feature>
<proteinExistence type="predicted"/>